<organism evidence="2 3">
    <name type="scientific">Thermococcus kodakarensis (strain ATCC BAA-918 / JCM 12380 / KOD1)</name>
    <name type="common">Pyrococcus kodakaraensis (strain KOD1)</name>
    <dbReference type="NCBI Taxonomy" id="69014"/>
    <lineage>
        <taxon>Archaea</taxon>
        <taxon>Methanobacteriati</taxon>
        <taxon>Methanobacteriota</taxon>
        <taxon>Thermococci</taxon>
        <taxon>Thermococcales</taxon>
        <taxon>Thermococcaceae</taxon>
        <taxon>Thermococcus</taxon>
    </lineage>
</organism>
<keyword evidence="1" id="KW-0175">Coiled coil</keyword>
<dbReference type="Proteomes" id="UP000000536">
    <property type="component" value="Chromosome"/>
</dbReference>
<dbReference type="AlphaFoldDB" id="Q5JFL0"/>
<dbReference type="EMBL" id="AP006878">
    <property type="protein sequence ID" value="BAD84360.1"/>
    <property type="molecule type" value="Genomic_DNA"/>
</dbReference>
<dbReference type="InParanoid" id="Q5JFL0"/>
<dbReference type="STRING" id="69014.TK0171"/>
<feature type="coiled-coil region" evidence="1">
    <location>
        <begin position="142"/>
        <end position="206"/>
    </location>
</feature>
<feature type="coiled-coil region" evidence="1">
    <location>
        <begin position="263"/>
        <end position="346"/>
    </location>
</feature>
<gene>
    <name evidence="2" type="ordered locus">TK0171</name>
</gene>
<evidence type="ECO:0000313" key="2">
    <source>
        <dbReference type="EMBL" id="BAD84360.1"/>
    </source>
</evidence>
<dbReference type="EnsemblBacteria" id="BAD84360">
    <property type="protein sequence ID" value="BAD84360"/>
    <property type="gene ID" value="TK0171"/>
</dbReference>
<reference evidence="2 3" key="1">
    <citation type="journal article" date="2005" name="Genome Res.">
        <title>Complete genome sequence of the hyperthermophilic archaeon Thermococcus kodakaraensis KOD1 and comparison with Pyrococcus genomes.</title>
        <authorList>
            <person name="Fukui T."/>
            <person name="Atomi H."/>
            <person name="Kanai T."/>
            <person name="Matsumi R."/>
            <person name="Fujiwara S."/>
            <person name="Imanaka T."/>
        </authorList>
    </citation>
    <scope>NUCLEOTIDE SEQUENCE [LARGE SCALE GENOMIC DNA]</scope>
    <source>
        <strain evidence="3">ATCC BAA-918 / JCM 12380 / KOD1</strain>
    </source>
</reference>
<dbReference type="HOGENOM" id="CLU_775273_0_0_2"/>
<accession>Q5JFL0</accession>
<evidence type="ECO:0000256" key="1">
    <source>
        <dbReference type="SAM" id="Coils"/>
    </source>
</evidence>
<proteinExistence type="predicted"/>
<dbReference type="eggNOG" id="arCOG00372">
    <property type="taxonomic scope" value="Archaea"/>
</dbReference>
<dbReference type="PATRIC" id="fig|69014.16.peg.171"/>
<feature type="coiled-coil region" evidence="1">
    <location>
        <begin position="5"/>
        <end position="47"/>
    </location>
</feature>
<name>Q5JFL0_THEKO</name>
<evidence type="ECO:0000313" key="3">
    <source>
        <dbReference type="Proteomes" id="UP000000536"/>
    </source>
</evidence>
<sequence>MEDALRKYQLRLEESQKEALKIRKNYQKWLSKKKKELKRAVEKLEKVKPPKNVDETLLKIVEADRRAYVSAFKRALEGIQDIEDLGKRLPELGKVHIDYGKHVIILFEKEVLAINSILKEMDEGYREYLQETQRISLPKLEVEEKIEELKTVKEKLSFINSEIESLLEEISLKRKEIEQERQKPEVKSIEGQLENLITKKKKLEMEVRSNVSKIQKTLKRLRMGGLADQLARDSGVALEKPGEVVSLLQTLKPRFEGKARKSVEWLSENLESTVSEIKELDRKIHELRSAMEKELSRAGHLEDEISFLERRTAELESEKKKLEKLKARLEEEIQQEVKLLEKALGEEIEWGNI</sequence>
<keyword evidence="3" id="KW-1185">Reference proteome</keyword>
<protein>
    <submittedName>
        <fullName evidence="2">Uncharacterized protein</fullName>
    </submittedName>
</protein>
<dbReference type="KEGG" id="tko:TK0171"/>